<dbReference type="GO" id="GO:0020037">
    <property type="term" value="F:heme binding"/>
    <property type="evidence" value="ECO:0007669"/>
    <property type="project" value="InterPro"/>
</dbReference>
<keyword evidence="12" id="KW-1185">Reference proteome</keyword>
<dbReference type="PRINTS" id="PR00463">
    <property type="entry name" value="EP450I"/>
</dbReference>
<dbReference type="Pfam" id="PF00067">
    <property type="entry name" value="p450"/>
    <property type="match status" value="1"/>
</dbReference>
<accession>R7S3R0</accession>
<keyword evidence="6 10" id="KW-0560">Oxidoreductase</keyword>
<comment type="similarity">
    <text evidence="3 10">Belongs to the cytochrome P450 family.</text>
</comment>
<keyword evidence="8 10" id="KW-0503">Monooxygenase</keyword>
<dbReference type="Proteomes" id="UP000054196">
    <property type="component" value="Unassembled WGS sequence"/>
</dbReference>
<dbReference type="PRINTS" id="PR00385">
    <property type="entry name" value="P450"/>
</dbReference>
<sequence>VILVNSSALAVQLLERKSGTYSSRARSIAAGKHLSQDKRLVLLPYDDTWKRHHRAFARLFGKDKINNTYRKALDQESLFLVQGLVACSDTDQRPVDGVTALTSRFTASSVLQIAYARRALSSHDQILKNLAKVSENIALASTPGAFWVETLPFLDILPMWISPWKRRLKEAHDFEMSINGGLVADVQRRITEVDDSIFDASDTLRLDLDDIAYLAATVFEAGTETTAMTLNTFLLACICFPDFVPRARSEIDRVLSAYQILDQSVPKLSANLPSFDHMEQMPYVRAVIRETLRFTPTGSTGVAHISTSVRDDDIEYEDPNGARIRYRIPAECTVLPNIYGIHHDAALYPDPYRFRPERFLPSGLGAGQSPPINARGQRGSSSDLTAGHHAFGFGRRICPGLDLASNSLFISVSRILACLDIQP</sequence>
<dbReference type="OrthoDB" id="2789670at2759"/>
<evidence type="ECO:0000256" key="1">
    <source>
        <dbReference type="ARBA" id="ARBA00001971"/>
    </source>
</evidence>
<evidence type="ECO:0000256" key="5">
    <source>
        <dbReference type="ARBA" id="ARBA00022723"/>
    </source>
</evidence>
<dbReference type="GO" id="GO:0016705">
    <property type="term" value="F:oxidoreductase activity, acting on paired donors, with incorporation or reduction of molecular oxygen"/>
    <property type="evidence" value="ECO:0007669"/>
    <property type="project" value="InterPro"/>
</dbReference>
<evidence type="ECO:0000256" key="9">
    <source>
        <dbReference type="PIRSR" id="PIRSR602401-1"/>
    </source>
</evidence>
<organism evidence="11 12">
    <name type="scientific">Punctularia strigosozonata (strain HHB-11173)</name>
    <name type="common">White-rot fungus</name>
    <dbReference type="NCBI Taxonomy" id="741275"/>
    <lineage>
        <taxon>Eukaryota</taxon>
        <taxon>Fungi</taxon>
        <taxon>Dikarya</taxon>
        <taxon>Basidiomycota</taxon>
        <taxon>Agaricomycotina</taxon>
        <taxon>Agaricomycetes</taxon>
        <taxon>Corticiales</taxon>
        <taxon>Punctulariaceae</taxon>
        <taxon>Punctularia</taxon>
    </lineage>
</organism>
<feature type="binding site" description="axial binding residue" evidence="9">
    <location>
        <position position="398"/>
    </location>
    <ligand>
        <name>heme</name>
        <dbReference type="ChEBI" id="CHEBI:30413"/>
    </ligand>
    <ligandPart>
        <name>Fe</name>
        <dbReference type="ChEBI" id="CHEBI:18248"/>
    </ligandPart>
</feature>
<dbReference type="GO" id="GO:0004497">
    <property type="term" value="F:monooxygenase activity"/>
    <property type="evidence" value="ECO:0007669"/>
    <property type="project" value="UniProtKB-KW"/>
</dbReference>
<dbReference type="InterPro" id="IPR050364">
    <property type="entry name" value="Cytochrome_P450_fung"/>
</dbReference>
<evidence type="ECO:0000256" key="10">
    <source>
        <dbReference type="RuleBase" id="RU000461"/>
    </source>
</evidence>
<dbReference type="eggNOG" id="KOG0156">
    <property type="taxonomic scope" value="Eukaryota"/>
</dbReference>
<dbReference type="InterPro" id="IPR017972">
    <property type="entry name" value="Cyt_P450_CS"/>
</dbReference>
<comment type="pathway">
    <text evidence="2">Secondary metabolite biosynthesis.</text>
</comment>
<dbReference type="InterPro" id="IPR036396">
    <property type="entry name" value="Cyt_P450_sf"/>
</dbReference>
<evidence type="ECO:0000256" key="3">
    <source>
        <dbReference type="ARBA" id="ARBA00010617"/>
    </source>
</evidence>
<keyword evidence="7 9" id="KW-0408">Iron</keyword>
<dbReference type="Gene3D" id="1.10.630.10">
    <property type="entry name" value="Cytochrome P450"/>
    <property type="match status" value="1"/>
</dbReference>
<dbReference type="HOGENOM" id="CLU_001570_2_1_1"/>
<dbReference type="OMA" id="FEMSING"/>
<dbReference type="EMBL" id="JH687554">
    <property type="protein sequence ID" value="EIN04437.1"/>
    <property type="molecule type" value="Genomic_DNA"/>
</dbReference>
<keyword evidence="4 9" id="KW-0349">Heme</keyword>
<feature type="non-terminal residue" evidence="11">
    <location>
        <position position="1"/>
    </location>
</feature>
<comment type="cofactor">
    <cofactor evidence="1 9">
        <name>heme</name>
        <dbReference type="ChEBI" id="CHEBI:30413"/>
    </cofactor>
</comment>
<reference evidence="12" key="1">
    <citation type="journal article" date="2012" name="Science">
        <title>The Paleozoic origin of enzymatic lignin decomposition reconstructed from 31 fungal genomes.</title>
        <authorList>
            <person name="Floudas D."/>
            <person name="Binder M."/>
            <person name="Riley R."/>
            <person name="Barry K."/>
            <person name="Blanchette R.A."/>
            <person name="Henrissat B."/>
            <person name="Martinez A.T."/>
            <person name="Otillar R."/>
            <person name="Spatafora J.W."/>
            <person name="Yadav J.S."/>
            <person name="Aerts A."/>
            <person name="Benoit I."/>
            <person name="Boyd A."/>
            <person name="Carlson A."/>
            <person name="Copeland A."/>
            <person name="Coutinho P.M."/>
            <person name="de Vries R.P."/>
            <person name="Ferreira P."/>
            <person name="Findley K."/>
            <person name="Foster B."/>
            <person name="Gaskell J."/>
            <person name="Glotzer D."/>
            <person name="Gorecki P."/>
            <person name="Heitman J."/>
            <person name="Hesse C."/>
            <person name="Hori C."/>
            <person name="Igarashi K."/>
            <person name="Jurgens J.A."/>
            <person name="Kallen N."/>
            <person name="Kersten P."/>
            <person name="Kohler A."/>
            <person name="Kuees U."/>
            <person name="Kumar T.K.A."/>
            <person name="Kuo A."/>
            <person name="LaButti K."/>
            <person name="Larrondo L.F."/>
            <person name="Lindquist E."/>
            <person name="Ling A."/>
            <person name="Lombard V."/>
            <person name="Lucas S."/>
            <person name="Lundell T."/>
            <person name="Martin R."/>
            <person name="McLaughlin D.J."/>
            <person name="Morgenstern I."/>
            <person name="Morin E."/>
            <person name="Murat C."/>
            <person name="Nagy L.G."/>
            <person name="Nolan M."/>
            <person name="Ohm R.A."/>
            <person name="Patyshakuliyeva A."/>
            <person name="Rokas A."/>
            <person name="Ruiz-Duenas F.J."/>
            <person name="Sabat G."/>
            <person name="Salamov A."/>
            <person name="Samejima M."/>
            <person name="Schmutz J."/>
            <person name="Slot J.C."/>
            <person name="St John F."/>
            <person name="Stenlid J."/>
            <person name="Sun H."/>
            <person name="Sun S."/>
            <person name="Syed K."/>
            <person name="Tsang A."/>
            <person name="Wiebenga A."/>
            <person name="Young D."/>
            <person name="Pisabarro A."/>
            <person name="Eastwood D.C."/>
            <person name="Martin F."/>
            <person name="Cullen D."/>
            <person name="Grigoriev I.V."/>
            <person name="Hibbett D.S."/>
        </authorList>
    </citation>
    <scope>NUCLEOTIDE SEQUENCE [LARGE SCALE GENOMIC DNA]</scope>
    <source>
        <strain evidence="12">HHB-11173 SS5</strain>
    </source>
</reference>
<evidence type="ECO:0000256" key="8">
    <source>
        <dbReference type="ARBA" id="ARBA00023033"/>
    </source>
</evidence>
<keyword evidence="5 9" id="KW-0479">Metal-binding</keyword>
<gene>
    <name evidence="11" type="ORF">PUNSTDRAFT_19829</name>
</gene>
<dbReference type="KEGG" id="psq:PUNSTDRAFT_19829"/>
<dbReference type="SUPFAM" id="SSF48264">
    <property type="entry name" value="Cytochrome P450"/>
    <property type="match status" value="1"/>
</dbReference>
<dbReference type="GeneID" id="18881895"/>
<dbReference type="InterPro" id="IPR002401">
    <property type="entry name" value="Cyt_P450_E_grp-I"/>
</dbReference>
<dbReference type="InterPro" id="IPR001128">
    <property type="entry name" value="Cyt_P450"/>
</dbReference>
<dbReference type="PANTHER" id="PTHR46300">
    <property type="entry name" value="P450, PUTATIVE (EUROFUNG)-RELATED-RELATED"/>
    <property type="match status" value="1"/>
</dbReference>
<evidence type="ECO:0000313" key="11">
    <source>
        <dbReference type="EMBL" id="EIN04437.1"/>
    </source>
</evidence>
<dbReference type="AlphaFoldDB" id="R7S3R0"/>
<evidence type="ECO:0000313" key="12">
    <source>
        <dbReference type="Proteomes" id="UP000054196"/>
    </source>
</evidence>
<evidence type="ECO:0000256" key="2">
    <source>
        <dbReference type="ARBA" id="ARBA00005179"/>
    </source>
</evidence>
<name>R7S3R0_PUNST</name>
<dbReference type="GO" id="GO:0005506">
    <property type="term" value="F:iron ion binding"/>
    <property type="evidence" value="ECO:0007669"/>
    <property type="project" value="InterPro"/>
</dbReference>
<dbReference type="RefSeq" id="XP_007388232.1">
    <property type="nucleotide sequence ID" value="XM_007388170.1"/>
</dbReference>
<feature type="non-terminal residue" evidence="11">
    <location>
        <position position="423"/>
    </location>
</feature>
<evidence type="ECO:0000256" key="4">
    <source>
        <dbReference type="ARBA" id="ARBA00022617"/>
    </source>
</evidence>
<evidence type="ECO:0000256" key="6">
    <source>
        <dbReference type="ARBA" id="ARBA00023002"/>
    </source>
</evidence>
<dbReference type="PROSITE" id="PS00086">
    <property type="entry name" value="CYTOCHROME_P450"/>
    <property type="match status" value="1"/>
</dbReference>
<protein>
    <submittedName>
        <fullName evidence="11">Cytochrome P450</fullName>
    </submittedName>
</protein>
<proteinExistence type="inferred from homology"/>
<evidence type="ECO:0000256" key="7">
    <source>
        <dbReference type="ARBA" id="ARBA00023004"/>
    </source>
</evidence>